<feature type="compositionally biased region" description="Basic residues" evidence="2">
    <location>
        <begin position="131"/>
        <end position="141"/>
    </location>
</feature>
<keyword evidence="4" id="KW-1185">Reference proteome</keyword>
<feature type="region of interest" description="Disordered" evidence="2">
    <location>
        <begin position="202"/>
        <end position="221"/>
    </location>
</feature>
<sequence>MGFPENNLNVRSEVMVVSSESGPPRLDLALTRGRRGTFDSFDSDLERSFYPRTARSSNDLFTQALGRVDAADGDSEWGAVRARARGNSDREGMADLIDFLRTTSPPPEFPPQSVFDEDTAEPQEQSEKWGLLKKLRRPRTRARSESPARRPLTAGLPNSAVASKTASGNSHIAISIPLEYCHVGPDSDWALAIFNATPPLPPTPPVRSSDEENGNGFARPYASERSVTVLKTVSEKGSVSTLSTVNTTSTRRRAKGSVSIWPKINSNPMSPPRTPYTTPPGSMRGHPSIKTHRDRMPPPPPQYAELPADPVPAGRRPNGSLDKGFVFARDESPLSQATSRSPRKPRTKSAPKRPENITLPPRRSSIKIVRPREDPVRDSQHSIAGLIGGDSRGQNAACDAPQLSPAALSESYSICPSIATTELSEPVVSSARSAKAYSMASIVRPDMPSATPRQSYVARPGSSDTAQTTLVAESVASRNPSTRTAESRQSRKERVRSLKQRDMEAIKALAKQAQHDEDGEVTPRPRTCDTAISSLRLPSRDGTFGFKGHLPVHCIGTKLSATNLACMSKSHKKSPAGLANGTSVNISDWKATQESETPGWETAREELTPGWETAQETPTINWEKTPLLTDMTEDYQKISIAVGNGDVRDSMMSSEPPRRWGSLHRTSWASSVPLLDRIGSFAPSDASDAHFAEMDGSRPHPRGTRMSRADSATLSLADAHRLYLNRFSFFDSDDQVRVDPAEDDQSIAGSIAAFPQPGSGAGPRLSAIMPVAEVIPSLSVDERWSASTLNSPMTVIEVSHPPFAGNQTPRQGPTHVARPYTVGNTNPALLSVSRDQGHASGSSRREPALQDADADETATLRPKSRSGEKDSVGFLNTSARELRNHYANLRSARVNDLAHEMLLNQERLEMRMHQQERNQMLFIERLERCMSELRGLPDHPFLGPRPVEWPLHDEGEDYIYESQRTSRDARHDVRVCRTGRPLGHSRSLQQHHHQQQPGSRRSSRRTVDDVAGGFDDVDGAFAEQRSRRPSTSHSMPRRVRASRHQAVMTAPLTILGELDAMNPLIRELQLASRGRLLESLGLPPLETEVAASRLKIVRVDVTDEATVAAAADEARALFPEATHHLRLALAIPGILHPEKSPAQVDYDKALDMFRVNTLGQMMLMKHFSPFLPRKSVALTSSSSSTEDDRGLPPGHAVWAAMSARVGSTSDNLKGGWYTYRASKAGVTSLAKSLDLWLSARSGDKAIAVAYHPGTVKTGLSEGFWGTVPQGKLFEPEFAVGRMCKVLTEEVGVEGRGRFWDWQGKEILP</sequence>
<feature type="compositionally biased region" description="Basic and acidic residues" evidence="2">
    <location>
        <begin position="689"/>
        <end position="698"/>
    </location>
</feature>
<dbReference type="PANTHER" id="PTHR43544:SF12">
    <property type="entry name" value="NAD(P)-BINDING ROSSMANN-FOLD SUPERFAMILY PROTEIN"/>
    <property type="match status" value="1"/>
</dbReference>
<dbReference type="InterPro" id="IPR036291">
    <property type="entry name" value="NAD(P)-bd_dom_sf"/>
</dbReference>
<dbReference type="Proteomes" id="UP000326340">
    <property type="component" value="Unassembled WGS sequence"/>
</dbReference>
<dbReference type="Gene3D" id="3.40.50.720">
    <property type="entry name" value="NAD(P)-binding Rossmann-like Domain"/>
    <property type="match status" value="1"/>
</dbReference>
<accession>A0A5Q4BQY8</accession>
<evidence type="ECO:0000256" key="2">
    <source>
        <dbReference type="SAM" id="MobiDB-lite"/>
    </source>
</evidence>
<dbReference type="GO" id="GO:0016491">
    <property type="term" value="F:oxidoreductase activity"/>
    <property type="evidence" value="ECO:0007669"/>
    <property type="project" value="TreeGrafter"/>
</dbReference>
<feature type="compositionally biased region" description="Basic residues" evidence="2">
    <location>
        <begin position="341"/>
        <end position="351"/>
    </location>
</feature>
<feature type="compositionally biased region" description="Low complexity" evidence="2">
    <location>
        <begin position="1009"/>
        <end position="1022"/>
    </location>
</feature>
<feature type="region of interest" description="Disordered" evidence="2">
    <location>
        <begin position="445"/>
        <end position="498"/>
    </location>
</feature>
<reference evidence="3 4" key="1">
    <citation type="journal article" date="2019" name="Sci. Rep.">
        <title>Colletotrichum shisoi sp. nov., an anthracnose pathogen of Perilla frutescens in Japan: molecular phylogenetic, morphological and genomic evidence.</title>
        <authorList>
            <person name="Gan P."/>
            <person name="Tsushima A."/>
            <person name="Hiroyama R."/>
            <person name="Narusaka M."/>
            <person name="Takano Y."/>
            <person name="Narusaka Y."/>
            <person name="Kawaradani M."/>
            <person name="Damm U."/>
            <person name="Shirasu K."/>
        </authorList>
    </citation>
    <scope>NUCLEOTIDE SEQUENCE [LARGE SCALE GENOMIC DNA]</scope>
    <source>
        <strain evidence="3 4">PG-2018a</strain>
    </source>
</reference>
<dbReference type="OrthoDB" id="5417386at2759"/>
<organism evidence="3 4">
    <name type="scientific">Colletotrichum shisoi</name>
    <dbReference type="NCBI Taxonomy" id="2078593"/>
    <lineage>
        <taxon>Eukaryota</taxon>
        <taxon>Fungi</taxon>
        <taxon>Dikarya</taxon>
        <taxon>Ascomycota</taxon>
        <taxon>Pezizomycotina</taxon>
        <taxon>Sordariomycetes</taxon>
        <taxon>Hypocreomycetidae</taxon>
        <taxon>Glomerellales</taxon>
        <taxon>Glomerellaceae</taxon>
        <taxon>Colletotrichum</taxon>
        <taxon>Colletotrichum destructivum species complex</taxon>
    </lineage>
</organism>
<feature type="region of interest" description="Disordered" evidence="2">
    <location>
        <begin position="689"/>
        <end position="709"/>
    </location>
</feature>
<feature type="compositionally biased region" description="Basic and acidic residues" evidence="2">
    <location>
        <begin position="485"/>
        <end position="498"/>
    </location>
</feature>
<evidence type="ECO:0000313" key="3">
    <source>
        <dbReference type="EMBL" id="TQN69445.1"/>
    </source>
</evidence>
<protein>
    <submittedName>
        <fullName evidence="3">C-factor</fullName>
    </submittedName>
</protein>
<feature type="compositionally biased region" description="Polar residues" evidence="2">
    <location>
        <begin position="462"/>
        <end position="484"/>
    </location>
</feature>
<gene>
    <name evidence="3" type="primary">CsgA-2</name>
    <name evidence="3" type="ORF">CSHISOI_06052</name>
</gene>
<feature type="compositionally biased region" description="Pro residues" evidence="2">
    <location>
        <begin position="269"/>
        <end position="278"/>
    </location>
</feature>
<evidence type="ECO:0000313" key="4">
    <source>
        <dbReference type="Proteomes" id="UP000326340"/>
    </source>
</evidence>
<evidence type="ECO:0000256" key="1">
    <source>
        <dbReference type="ARBA" id="ARBA00006484"/>
    </source>
</evidence>
<comment type="similarity">
    <text evidence="1">Belongs to the short-chain dehydrogenases/reductases (SDR) family.</text>
</comment>
<feature type="region of interest" description="Disordered" evidence="2">
    <location>
        <begin position="979"/>
        <end position="1043"/>
    </location>
</feature>
<dbReference type="GO" id="GO:0005737">
    <property type="term" value="C:cytoplasm"/>
    <property type="evidence" value="ECO:0007669"/>
    <property type="project" value="TreeGrafter"/>
</dbReference>
<name>A0A5Q4BQY8_9PEZI</name>
<dbReference type="PANTHER" id="PTHR43544">
    <property type="entry name" value="SHORT-CHAIN DEHYDROGENASE/REDUCTASE"/>
    <property type="match status" value="1"/>
</dbReference>
<dbReference type="InterPro" id="IPR051468">
    <property type="entry name" value="Fungal_SecMetab_SDRs"/>
</dbReference>
<feature type="compositionally biased region" description="Basic and acidic residues" evidence="2">
    <location>
        <begin position="370"/>
        <end position="380"/>
    </location>
</feature>
<feature type="region of interest" description="Disordered" evidence="2">
    <location>
        <begin position="261"/>
        <end position="398"/>
    </location>
</feature>
<comment type="caution">
    <text evidence="3">The sequence shown here is derived from an EMBL/GenBank/DDBJ whole genome shotgun (WGS) entry which is preliminary data.</text>
</comment>
<feature type="region of interest" description="Disordered" evidence="2">
    <location>
        <begin position="101"/>
        <end position="163"/>
    </location>
</feature>
<feature type="region of interest" description="Disordered" evidence="2">
    <location>
        <begin position="801"/>
        <end position="872"/>
    </location>
</feature>
<dbReference type="EMBL" id="PUHP01000518">
    <property type="protein sequence ID" value="TQN69445.1"/>
    <property type="molecule type" value="Genomic_DNA"/>
</dbReference>
<dbReference type="SUPFAM" id="SSF51735">
    <property type="entry name" value="NAD(P)-binding Rossmann-fold domains"/>
    <property type="match status" value="1"/>
</dbReference>
<feature type="compositionally biased region" description="Basic residues" evidence="2">
    <location>
        <begin position="1027"/>
        <end position="1043"/>
    </location>
</feature>
<proteinExistence type="inferred from homology"/>